<keyword evidence="1" id="KW-1133">Transmembrane helix</keyword>
<feature type="transmembrane region" description="Helical" evidence="1">
    <location>
        <begin position="124"/>
        <end position="154"/>
    </location>
</feature>
<name>A0ABZ1C541_9BACT</name>
<keyword evidence="1" id="KW-0472">Membrane</keyword>
<reference evidence="2 3" key="2">
    <citation type="submission" date="2023-12" db="EMBL/GenBank/DDBJ databases">
        <title>Description of an unclassified Opitutus bacterium of Verrucomicrobiota.</title>
        <authorList>
            <person name="Zhang D.-F."/>
        </authorList>
    </citation>
    <scope>NUCLEOTIDE SEQUENCE [LARGE SCALE GENOMIC DNA]</scope>
    <source>
        <strain evidence="2 3">WL0086</strain>
    </source>
</reference>
<gene>
    <name evidence="2" type="ORF">K1X11_017430</name>
</gene>
<evidence type="ECO:0000256" key="1">
    <source>
        <dbReference type="SAM" id="Phobius"/>
    </source>
</evidence>
<organism evidence="2 3">
    <name type="scientific">Actomonas aquatica</name>
    <dbReference type="NCBI Taxonomy" id="2866162"/>
    <lineage>
        <taxon>Bacteria</taxon>
        <taxon>Pseudomonadati</taxon>
        <taxon>Verrucomicrobiota</taxon>
        <taxon>Opitutia</taxon>
        <taxon>Opitutales</taxon>
        <taxon>Opitutaceae</taxon>
        <taxon>Actomonas</taxon>
    </lineage>
</organism>
<keyword evidence="3" id="KW-1185">Reference proteome</keyword>
<proteinExistence type="predicted"/>
<evidence type="ECO:0008006" key="4">
    <source>
        <dbReference type="Google" id="ProtNLM"/>
    </source>
</evidence>
<sequence length="192" mass="20458">MAPELLTKIKCPQCTKNLEAIAWDGDGEATCTWCQTPFAIAATYPALAAPAQAPVPTAVKVEAGATCFYHDENEAVHTCDHCGRYLCNVCSLEFDEGVTCPACVSVKRNESDEAVGSRVLYDRLALGLAVLPLIIWPFTLLTAPTTIGVVIYGWKKPTSLVGGGKARMLIAAAVALIEIVGWTLVFVGGFPR</sequence>
<evidence type="ECO:0000313" key="2">
    <source>
        <dbReference type="EMBL" id="WRQ86596.1"/>
    </source>
</evidence>
<dbReference type="EMBL" id="CP139781">
    <property type="protein sequence ID" value="WRQ86596.1"/>
    <property type="molecule type" value="Genomic_DNA"/>
</dbReference>
<protein>
    <recommendedName>
        <fullName evidence="4">B box-type domain-containing protein</fullName>
    </recommendedName>
</protein>
<dbReference type="Proteomes" id="UP000738431">
    <property type="component" value="Chromosome"/>
</dbReference>
<evidence type="ECO:0000313" key="3">
    <source>
        <dbReference type="Proteomes" id="UP000738431"/>
    </source>
</evidence>
<feature type="transmembrane region" description="Helical" evidence="1">
    <location>
        <begin position="166"/>
        <end position="190"/>
    </location>
</feature>
<dbReference type="RefSeq" id="WP_221033057.1">
    <property type="nucleotide sequence ID" value="NZ_CP139781.1"/>
</dbReference>
<accession>A0ABZ1C541</accession>
<keyword evidence="1" id="KW-0812">Transmembrane</keyword>
<reference evidence="2 3" key="1">
    <citation type="submission" date="2021-08" db="EMBL/GenBank/DDBJ databases">
        <authorList>
            <person name="Zhang D."/>
            <person name="Zhang A."/>
            <person name="Wang L."/>
        </authorList>
    </citation>
    <scope>NUCLEOTIDE SEQUENCE [LARGE SCALE GENOMIC DNA]</scope>
    <source>
        <strain evidence="2 3">WL0086</strain>
    </source>
</reference>